<feature type="transmembrane region" description="Helical" evidence="5">
    <location>
        <begin position="31"/>
        <end position="52"/>
    </location>
</feature>
<evidence type="ECO:0000256" key="2">
    <source>
        <dbReference type="ARBA" id="ARBA00022692"/>
    </source>
</evidence>
<feature type="transmembrane region" description="Helical" evidence="5">
    <location>
        <begin position="188"/>
        <end position="206"/>
    </location>
</feature>
<feature type="transmembrane region" description="Helical" evidence="5">
    <location>
        <begin position="315"/>
        <end position="334"/>
    </location>
</feature>
<dbReference type="PROSITE" id="PS50850">
    <property type="entry name" value="MFS"/>
    <property type="match status" value="1"/>
</dbReference>
<feature type="domain" description="Major facilitator superfamily (MFS) profile" evidence="6">
    <location>
        <begin position="33"/>
        <end position="469"/>
    </location>
</feature>
<proteinExistence type="predicted"/>
<name>A0A6J1WUW9_GALME</name>
<feature type="transmembrane region" description="Helical" evidence="5">
    <location>
        <begin position="378"/>
        <end position="403"/>
    </location>
</feature>
<dbReference type="GO" id="GO:0016020">
    <property type="term" value="C:membrane"/>
    <property type="evidence" value="ECO:0007669"/>
    <property type="project" value="UniProtKB-SubCell"/>
</dbReference>
<dbReference type="SUPFAM" id="SSF103473">
    <property type="entry name" value="MFS general substrate transporter"/>
    <property type="match status" value="1"/>
</dbReference>
<comment type="subcellular location">
    <subcellularLocation>
        <location evidence="1">Membrane</location>
        <topology evidence="1">Multi-pass membrane protein</topology>
    </subcellularLocation>
</comment>
<evidence type="ECO:0000259" key="6">
    <source>
        <dbReference type="PROSITE" id="PS50850"/>
    </source>
</evidence>
<reference evidence="8" key="1">
    <citation type="submission" date="2025-08" db="UniProtKB">
        <authorList>
            <consortium name="RefSeq"/>
        </authorList>
    </citation>
    <scope>IDENTIFICATION</scope>
    <source>
        <tissue evidence="8">Whole larvae</tissue>
    </source>
</reference>
<dbReference type="GO" id="GO:0022857">
    <property type="term" value="F:transmembrane transporter activity"/>
    <property type="evidence" value="ECO:0007669"/>
    <property type="project" value="InterPro"/>
</dbReference>
<evidence type="ECO:0000313" key="8">
    <source>
        <dbReference type="RefSeq" id="XP_026759818.3"/>
    </source>
</evidence>
<keyword evidence="2 5" id="KW-0812">Transmembrane</keyword>
<dbReference type="PANTHER" id="PTHR48021:SF68">
    <property type="entry name" value="MAJOR FACILITATOR SUPERFAMILY (MFS) PROFILE DOMAIN-CONTAINING PROTEIN"/>
    <property type="match status" value="1"/>
</dbReference>
<evidence type="ECO:0000256" key="4">
    <source>
        <dbReference type="ARBA" id="ARBA00023136"/>
    </source>
</evidence>
<dbReference type="Proteomes" id="UP001652740">
    <property type="component" value="Unplaced"/>
</dbReference>
<feature type="transmembrane region" description="Helical" evidence="5">
    <location>
        <begin position="444"/>
        <end position="465"/>
    </location>
</feature>
<evidence type="ECO:0000256" key="3">
    <source>
        <dbReference type="ARBA" id="ARBA00022989"/>
    </source>
</evidence>
<feature type="transmembrane region" description="Helical" evidence="5">
    <location>
        <begin position="127"/>
        <end position="149"/>
    </location>
</feature>
<feature type="transmembrane region" description="Helical" evidence="5">
    <location>
        <begin position="415"/>
        <end position="438"/>
    </location>
</feature>
<dbReference type="GeneID" id="113518976"/>
<feature type="transmembrane region" description="Helical" evidence="5">
    <location>
        <begin position="72"/>
        <end position="90"/>
    </location>
</feature>
<feature type="transmembrane region" description="Helical" evidence="5">
    <location>
        <begin position="102"/>
        <end position="121"/>
    </location>
</feature>
<sequence length="505" mass="57031">MNNCDYEEIKTNEGKEAENNKLWRKPLFRQVLVCSAIWINFFYAGLSLGAPTVFIPQIRQNEESFGSINTEMATWLTSILGFGSAIWIPVLSVSSQALGRRIPYIVICVLCLIASILLYYSRTVIHILVSELIASTSFSAQIILLILIFSEYTSPQYRGVFLTLKSATFSWGVWVSNAIGTYFYWKNIALLEIICSLYTIIVAFIIPESPLWLAYKGKFEECEISHRWLKGTDEGAEEELKELINFYKENNNANNETVCKMDDVKYFIMNIKSKEIYKPILLSLLLQLLYHCTGKLMCSVYVLDIVREICNSESMAYMAMLILDGITVVGMYLGCALAKILKRKTLFITSTFVGIIFLFLVSAYLYAVKYSIVSENKFVTLGLLMMYSLGISSGALILLLTIIGEMLPLKFRNTCSCIVGINDTLLLGICLKFSPYVFDMLGLPAAFLLCAVLTSICLYLVGLYIPETKDKTLQEIASTICGKDDVKLEEINYNFAKNNEKLIEK</sequence>
<dbReference type="RefSeq" id="XP_026759818.3">
    <property type="nucleotide sequence ID" value="XM_026904017.3"/>
</dbReference>
<evidence type="ECO:0000256" key="5">
    <source>
        <dbReference type="SAM" id="Phobius"/>
    </source>
</evidence>
<dbReference type="InterPro" id="IPR020846">
    <property type="entry name" value="MFS_dom"/>
</dbReference>
<keyword evidence="4 5" id="KW-0472">Membrane</keyword>
<feature type="transmembrane region" description="Helical" evidence="5">
    <location>
        <begin position="346"/>
        <end position="366"/>
    </location>
</feature>
<feature type="transmembrane region" description="Helical" evidence="5">
    <location>
        <begin position="280"/>
        <end position="303"/>
    </location>
</feature>
<organism evidence="7 8">
    <name type="scientific">Galleria mellonella</name>
    <name type="common">Greater wax moth</name>
    <dbReference type="NCBI Taxonomy" id="7137"/>
    <lineage>
        <taxon>Eukaryota</taxon>
        <taxon>Metazoa</taxon>
        <taxon>Ecdysozoa</taxon>
        <taxon>Arthropoda</taxon>
        <taxon>Hexapoda</taxon>
        <taxon>Insecta</taxon>
        <taxon>Pterygota</taxon>
        <taxon>Neoptera</taxon>
        <taxon>Endopterygota</taxon>
        <taxon>Lepidoptera</taxon>
        <taxon>Glossata</taxon>
        <taxon>Ditrysia</taxon>
        <taxon>Pyraloidea</taxon>
        <taxon>Pyralidae</taxon>
        <taxon>Galleriinae</taxon>
        <taxon>Galleria</taxon>
    </lineage>
</organism>
<keyword evidence="3 5" id="KW-1133">Transmembrane helix</keyword>
<dbReference type="PANTHER" id="PTHR48021">
    <property type="match status" value="1"/>
</dbReference>
<gene>
    <name evidence="8" type="primary">LOC113518976</name>
</gene>
<dbReference type="Gene3D" id="1.20.1250.20">
    <property type="entry name" value="MFS general substrate transporter like domains"/>
    <property type="match status" value="1"/>
</dbReference>
<keyword evidence="7" id="KW-1185">Reference proteome</keyword>
<dbReference type="KEGG" id="gmw:113518976"/>
<feature type="transmembrane region" description="Helical" evidence="5">
    <location>
        <begin position="161"/>
        <end position="182"/>
    </location>
</feature>
<evidence type="ECO:0000256" key="1">
    <source>
        <dbReference type="ARBA" id="ARBA00004141"/>
    </source>
</evidence>
<dbReference type="InterPro" id="IPR050549">
    <property type="entry name" value="MFS_Trehalose_Transporter"/>
</dbReference>
<dbReference type="InterPro" id="IPR036259">
    <property type="entry name" value="MFS_trans_sf"/>
</dbReference>
<dbReference type="AlphaFoldDB" id="A0A6J1WUW9"/>
<dbReference type="InterPro" id="IPR005828">
    <property type="entry name" value="MFS_sugar_transport-like"/>
</dbReference>
<protein>
    <submittedName>
        <fullName evidence="8">Facilitated trehalose transporter Tret1-like</fullName>
    </submittedName>
</protein>
<accession>A0A6J1WUW9</accession>
<dbReference type="Pfam" id="PF00083">
    <property type="entry name" value="Sugar_tr"/>
    <property type="match status" value="1"/>
</dbReference>
<dbReference type="InParanoid" id="A0A6J1WUW9"/>
<evidence type="ECO:0000313" key="7">
    <source>
        <dbReference type="Proteomes" id="UP001652740"/>
    </source>
</evidence>